<accession>A0ABM9ZVZ2</accession>
<gene>
    <name evidence="4" type="ORF">HMPREF7215_0659</name>
</gene>
<reference evidence="4 5" key="1">
    <citation type="submission" date="2009-12" db="EMBL/GenBank/DDBJ databases">
        <authorList>
            <person name="Shrivastava S."/>
            <person name="Madupu R."/>
            <person name="Durkin A.S."/>
            <person name="Torralba M."/>
            <person name="Methe B."/>
            <person name="Sutton G.G."/>
            <person name="Strausberg R.L."/>
            <person name="Nelson K.E."/>
        </authorList>
    </citation>
    <scope>NUCLEOTIDE SEQUENCE [LARGE SCALE GENOMIC DNA]</scope>
    <source>
        <strain evidence="4 5">W5455</strain>
    </source>
</reference>
<dbReference type="InterPro" id="IPR035873">
    <property type="entry name" value="PhpC"/>
</dbReference>
<evidence type="ECO:0000259" key="2">
    <source>
        <dbReference type="Pfam" id="PF00465"/>
    </source>
</evidence>
<dbReference type="GO" id="GO:0004022">
    <property type="term" value="F:alcohol dehydrogenase (NAD+) activity"/>
    <property type="evidence" value="ECO:0007669"/>
    <property type="project" value="UniProtKB-EC"/>
</dbReference>
<keyword evidence="1 4" id="KW-0560">Oxidoreductase</keyword>
<organism evidence="4 5">
    <name type="scientific">Pyramidobacter piscolens W5455</name>
    <dbReference type="NCBI Taxonomy" id="352165"/>
    <lineage>
        <taxon>Bacteria</taxon>
        <taxon>Thermotogati</taxon>
        <taxon>Synergistota</taxon>
        <taxon>Synergistia</taxon>
        <taxon>Synergistales</taxon>
        <taxon>Dethiosulfovibrionaceae</taxon>
        <taxon>Pyramidobacter</taxon>
    </lineage>
</organism>
<dbReference type="PANTHER" id="PTHR11496">
    <property type="entry name" value="ALCOHOL DEHYDROGENASE"/>
    <property type="match status" value="1"/>
</dbReference>
<proteinExistence type="predicted"/>
<dbReference type="Pfam" id="PF00465">
    <property type="entry name" value="Fe-ADH"/>
    <property type="match status" value="1"/>
</dbReference>
<dbReference type="PANTHER" id="PTHR11496:SF103">
    <property type="entry name" value="DEHYDROGENASE, PUTATIVE-RELATED"/>
    <property type="match status" value="1"/>
</dbReference>
<protein>
    <submittedName>
        <fullName evidence="4">Alcohol dehydrogenase, iron-dependent</fullName>
        <ecNumber evidence="4">1.1.1.1</ecNumber>
    </submittedName>
</protein>
<dbReference type="InterPro" id="IPR001670">
    <property type="entry name" value="ADH_Fe/GldA"/>
</dbReference>
<dbReference type="CDD" id="cd08182">
    <property type="entry name" value="HEPD"/>
    <property type="match status" value="1"/>
</dbReference>
<keyword evidence="5" id="KW-1185">Reference proteome</keyword>
<dbReference type="Gene3D" id="3.40.50.1970">
    <property type="match status" value="1"/>
</dbReference>
<dbReference type="EC" id="1.1.1.1" evidence="4"/>
<dbReference type="InterPro" id="IPR039697">
    <property type="entry name" value="Alcohol_dehydrogenase_Fe"/>
</dbReference>
<evidence type="ECO:0000313" key="5">
    <source>
        <dbReference type="Proteomes" id="UP000006462"/>
    </source>
</evidence>
<feature type="domain" description="Fe-containing alcohol dehydrogenase-like C-terminal" evidence="3">
    <location>
        <begin position="199"/>
        <end position="380"/>
    </location>
</feature>
<dbReference type="InterPro" id="IPR056798">
    <property type="entry name" value="ADH_Fe_C"/>
</dbReference>
<dbReference type="SUPFAM" id="SSF56796">
    <property type="entry name" value="Dehydroquinate synthase-like"/>
    <property type="match status" value="1"/>
</dbReference>
<dbReference type="Pfam" id="PF25137">
    <property type="entry name" value="ADH_Fe_C"/>
    <property type="match status" value="1"/>
</dbReference>
<comment type="caution">
    <text evidence="4">The sequence shown here is derived from an EMBL/GenBank/DDBJ whole genome shotgun (WGS) entry which is preliminary data.</text>
</comment>
<sequence>MLAKMAGQALFDPLCAAAVAFMNKEELKDRLSALPCSRILFLASPSALERWRLAPLIEAMRERAVVNVVTASANNPTPKDICEALLKFAGEPIDGIAALGGGSIIDLAKGISAFYDPESIPDEAQIVEGVRRHSYRLRDSFLPIVAIPTTAGTGSELTQWGTIWDLDEKKKYSVDAPMLKPRAAYIVPELTLTLSPPVTLSTGLDALSHAVEAYWSKRTSPLVRALASQSIGMILGSLEPLLARPQDMKLREKLCCASVLAGLAFSQTRTTACHSLSYPLTMFFNVPHGLAAAMTLGAVARRNAGHFPDDAELFDLFAPYGGVQAWLDGVCAQFRPLRLSSFGVKADALEMLCDHAFTAGRMDNNPVAFSRDDALAILREVL</sequence>
<dbReference type="Gene3D" id="1.20.1090.10">
    <property type="entry name" value="Dehydroquinate synthase-like - alpha domain"/>
    <property type="match status" value="1"/>
</dbReference>
<dbReference type="EMBL" id="ADFP01000051">
    <property type="protein sequence ID" value="EFB91067.1"/>
    <property type="molecule type" value="Genomic_DNA"/>
</dbReference>
<evidence type="ECO:0000313" key="4">
    <source>
        <dbReference type="EMBL" id="EFB91067.1"/>
    </source>
</evidence>
<dbReference type="Proteomes" id="UP000006462">
    <property type="component" value="Unassembled WGS sequence"/>
</dbReference>
<evidence type="ECO:0000259" key="3">
    <source>
        <dbReference type="Pfam" id="PF25137"/>
    </source>
</evidence>
<name>A0ABM9ZVZ2_9BACT</name>
<evidence type="ECO:0000256" key="1">
    <source>
        <dbReference type="ARBA" id="ARBA00023002"/>
    </source>
</evidence>
<feature type="domain" description="Alcohol dehydrogenase iron-type/glycerol dehydrogenase GldA" evidence="2">
    <location>
        <begin position="25"/>
        <end position="185"/>
    </location>
</feature>